<dbReference type="InterPro" id="IPR036249">
    <property type="entry name" value="Thioredoxin-like_sf"/>
</dbReference>
<dbReference type="PANTHER" id="PTHR12452">
    <property type="entry name" value="42-9-9 PROTEIN-RELATED"/>
    <property type="match status" value="1"/>
</dbReference>
<dbReference type="AlphaFoldDB" id="A0A1Y1VYC9"/>
<proteinExistence type="inferred from homology"/>
<dbReference type="PANTHER" id="PTHR12452:SF0">
    <property type="entry name" value="THIOREDOXIN DOMAIN-CONTAINING PROTEIN 17"/>
    <property type="match status" value="1"/>
</dbReference>
<organism evidence="3 4">
    <name type="scientific">Linderina pennispora</name>
    <dbReference type="NCBI Taxonomy" id="61395"/>
    <lineage>
        <taxon>Eukaryota</taxon>
        <taxon>Fungi</taxon>
        <taxon>Fungi incertae sedis</taxon>
        <taxon>Zoopagomycota</taxon>
        <taxon>Kickxellomycotina</taxon>
        <taxon>Kickxellomycetes</taxon>
        <taxon>Kickxellales</taxon>
        <taxon>Kickxellaceae</taxon>
        <taxon>Linderina</taxon>
    </lineage>
</organism>
<feature type="domain" description="Thioredoxin" evidence="2">
    <location>
        <begin position="9"/>
        <end position="117"/>
    </location>
</feature>
<dbReference type="InterPro" id="IPR045108">
    <property type="entry name" value="TXNDC17-like"/>
</dbReference>
<evidence type="ECO:0000259" key="2">
    <source>
        <dbReference type="Pfam" id="PF06110"/>
    </source>
</evidence>
<dbReference type="RefSeq" id="XP_040740282.1">
    <property type="nucleotide sequence ID" value="XM_040888608.1"/>
</dbReference>
<dbReference type="InterPro" id="IPR010357">
    <property type="entry name" value="TXNDC17_dom"/>
</dbReference>
<dbReference type="Gene3D" id="3.40.30.10">
    <property type="entry name" value="Glutaredoxin"/>
    <property type="match status" value="1"/>
</dbReference>
<evidence type="ECO:0000313" key="3">
    <source>
        <dbReference type="EMBL" id="ORX66272.1"/>
    </source>
</evidence>
<dbReference type="SUPFAM" id="SSF52833">
    <property type="entry name" value="Thioredoxin-like"/>
    <property type="match status" value="1"/>
</dbReference>
<keyword evidence="4" id="KW-1185">Reference proteome</keyword>
<comment type="caution">
    <text evidence="3">The sequence shown here is derived from an EMBL/GenBank/DDBJ whole genome shotgun (WGS) entry which is preliminary data.</text>
</comment>
<dbReference type="Proteomes" id="UP000193922">
    <property type="component" value="Unassembled WGS sequence"/>
</dbReference>
<sequence>MKCVRVLEPAEFDAKVNEALAQSESVFVLFFGREAPETNESWCPDCVIADPTVRKVVNTIPNSILLETDVASPTNVFRTREDIKLGPIPTLLKWTKAGPGSRLVEEECFEEQNIVKFVNSA</sequence>
<protein>
    <recommendedName>
        <fullName evidence="2">Thioredoxin domain-containing protein</fullName>
    </recommendedName>
</protein>
<dbReference type="Pfam" id="PF06110">
    <property type="entry name" value="TXD17-like_Trx"/>
    <property type="match status" value="1"/>
</dbReference>
<evidence type="ECO:0000256" key="1">
    <source>
        <dbReference type="ARBA" id="ARBA00008987"/>
    </source>
</evidence>
<dbReference type="GO" id="GO:0047134">
    <property type="term" value="F:protein-disulfide reductase [NAD(P)H] activity"/>
    <property type="evidence" value="ECO:0007669"/>
    <property type="project" value="InterPro"/>
</dbReference>
<gene>
    <name evidence="3" type="ORF">DL89DRAFT_270205</name>
</gene>
<evidence type="ECO:0000313" key="4">
    <source>
        <dbReference type="Proteomes" id="UP000193922"/>
    </source>
</evidence>
<dbReference type="EMBL" id="MCFD01000016">
    <property type="protein sequence ID" value="ORX66272.1"/>
    <property type="molecule type" value="Genomic_DNA"/>
</dbReference>
<comment type="similarity">
    <text evidence="1">Belongs to the thioredoxin family.</text>
</comment>
<accession>A0A1Y1VYC9</accession>
<dbReference type="GeneID" id="63805256"/>
<dbReference type="GO" id="GO:0005829">
    <property type="term" value="C:cytosol"/>
    <property type="evidence" value="ECO:0007669"/>
    <property type="project" value="TreeGrafter"/>
</dbReference>
<name>A0A1Y1VYC9_9FUNG</name>
<dbReference type="STRING" id="61395.A0A1Y1VYC9"/>
<dbReference type="OrthoDB" id="78947at2759"/>
<reference evidence="3 4" key="1">
    <citation type="submission" date="2016-07" db="EMBL/GenBank/DDBJ databases">
        <title>Pervasive Adenine N6-methylation of Active Genes in Fungi.</title>
        <authorList>
            <consortium name="DOE Joint Genome Institute"/>
            <person name="Mondo S.J."/>
            <person name="Dannebaum R.O."/>
            <person name="Kuo R.C."/>
            <person name="Labutti K."/>
            <person name="Haridas S."/>
            <person name="Kuo A."/>
            <person name="Salamov A."/>
            <person name="Ahrendt S.R."/>
            <person name="Lipzen A."/>
            <person name="Sullivan W."/>
            <person name="Andreopoulos W.B."/>
            <person name="Clum A."/>
            <person name="Lindquist E."/>
            <person name="Daum C."/>
            <person name="Ramamoorthy G.K."/>
            <person name="Gryganskyi A."/>
            <person name="Culley D."/>
            <person name="Magnuson J.K."/>
            <person name="James T.Y."/>
            <person name="O'Malley M.A."/>
            <person name="Stajich J.E."/>
            <person name="Spatafora J.W."/>
            <person name="Visel A."/>
            <person name="Grigoriev I.V."/>
        </authorList>
    </citation>
    <scope>NUCLEOTIDE SEQUENCE [LARGE SCALE GENOMIC DNA]</scope>
    <source>
        <strain evidence="3 4">ATCC 12442</strain>
    </source>
</reference>